<dbReference type="Proteomes" id="UP000021210">
    <property type="component" value="Unassembled WGS sequence"/>
</dbReference>
<dbReference type="AlphaFoldDB" id="A0A829QHE5"/>
<name>A0A829QHE5_9MYCO</name>
<proteinExistence type="predicted"/>
<protein>
    <recommendedName>
        <fullName evidence="3">Regulator component</fullName>
    </recommendedName>
</protein>
<gene>
    <name evidence="1" type="ORF">I542_2374</name>
</gene>
<accession>A0A829QHE5</accession>
<dbReference type="EMBL" id="JAOH01000002">
    <property type="protein sequence ID" value="EUA62227.1"/>
    <property type="molecule type" value="Genomic_DNA"/>
</dbReference>
<reference evidence="1 2" key="1">
    <citation type="submission" date="2013-12" db="EMBL/GenBank/DDBJ databases">
        <authorList>
            <person name="Zelazny A."/>
            <person name="Olivier K."/>
            <person name="Holland S."/>
            <person name="Lenaerts A."/>
            <person name="Ordway D."/>
            <person name="DeGroote M.A."/>
            <person name="Parker T."/>
            <person name="Sizemore C."/>
            <person name="Tallon L.J."/>
            <person name="Sadzewicz L.K."/>
            <person name="Sengamalay N."/>
            <person name="Fraser C.M."/>
            <person name="Hine E."/>
            <person name="Shefchek K.A."/>
            <person name="Das S.P."/>
            <person name="Tettelin H."/>
        </authorList>
    </citation>
    <scope>NUCLEOTIDE SEQUENCE [LARGE SCALE GENOMIC DNA]</scope>
    <source>
        <strain evidence="1 2">1948</strain>
    </source>
</reference>
<comment type="caution">
    <text evidence="1">The sequence shown here is derived from an EMBL/GenBank/DDBJ whole genome shotgun (WGS) entry which is preliminary data.</text>
</comment>
<organism evidence="1 2">
    <name type="scientific">Mycobacteroides abscessus 1948</name>
    <dbReference type="NCBI Taxonomy" id="1299323"/>
    <lineage>
        <taxon>Bacteria</taxon>
        <taxon>Bacillati</taxon>
        <taxon>Actinomycetota</taxon>
        <taxon>Actinomycetes</taxon>
        <taxon>Mycobacteriales</taxon>
        <taxon>Mycobacteriaceae</taxon>
        <taxon>Mycobacteroides</taxon>
        <taxon>Mycobacteroides abscessus</taxon>
    </lineage>
</organism>
<sequence>MKSIQHRDVTEICDDLCLATISSGSSGESITLADIFTTVGARRGRPIESRATDFAGTEVFGLWLALPHADLVLYEQSTSVAHQAHIVLHELGHIVLEHRLSPPTSGARSFEGEQCRLMLRQELLEPLEIQAETFAHVLAQRMRMQSPRPSAGRSHPAARRISDTLTGGRLFDRL</sequence>
<evidence type="ECO:0000313" key="2">
    <source>
        <dbReference type="Proteomes" id="UP000021210"/>
    </source>
</evidence>
<evidence type="ECO:0000313" key="1">
    <source>
        <dbReference type="EMBL" id="EUA62227.1"/>
    </source>
</evidence>
<evidence type="ECO:0008006" key="3">
    <source>
        <dbReference type="Google" id="ProtNLM"/>
    </source>
</evidence>